<reference evidence="1" key="2">
    <citation type="submission" date="2023-01" db="EMBL/GenBank/DDBJ databases">
        <authorList>
            <person name="Sun Q."/>
            <person name="Evtushenko L."/>
        </authorList>
    </citation>
    <scope>NUCLEOTIDE SEQUENCE</scope>
    <source>
        <strain evidence="1">VKM B-2935</strain>
    </source>
</reference>
<name>A0A9W6NGP8_9PSED</name>
<dbReference type="RefSeq" id="WP_271196220.1">
    <property type="nucleotide sequence ID" value="NZ_BSFN01000008.1"/>
</dbReference>
<keyword evidence="2" id="KW-1185">Reference proteome</keyword>
<organism evidence="1 2">
    <name type="scientific">Pseudomonas turukhanskensis</name>
    <dbReference type="NCBI Taxonomy" id="1806536"/>
    <lineage>
        <taxon>Bacteria</taxon>
        <taxon>Pseudomonadati</taxon>
        <taxon>Pseudomonadota</taxon>
        <taxon>Gammaproteobacteria</taxon>
        <taxon>Pseudomonadales</taxon>
        <taxon>Pseudomonadaceae</taxon>
        <taxon>Pseudomonas</taxon>
    </lineage>
</organism>
<proteinExistence type="predicted"/>
<reference evidence="1" key="1">
    <citation type="journal article" date="2014" name="Int. J. Syst. Evol. Microbiol.">
        <title>Complete genome sequence of Corynebacterium casei LMG S-19264T (=DSM 44701T), isolated from a smear-ripened cheese.</title>
        <authorList>
            <consortium name="US DOE Joint Genome Institute (JGI-PGF)"/>
            <person name="Walter F."/>
            <person name="Albersmeier A."/>
            <person name="Kalinowski J."/>
            <person name="Ruckert C."/>
        </authorList>
    </citation>
    <scope>NUCLEOTIDE SEQUENCE</scope>
    <source>
        <strain evidence="1">VKM B-2935</strain>
    </source>
</reference>
<dbReference type="AlphaFoldDB" id="A0A9W6NGP8"/>
<comment type="caution">
    <text evidence="1">The sequence shown here is derived from an EMBL/GenBank/DDBJ whole genome shotgun (WGS) entry which is preliminary data.</text>
</comment>
<dbReference type="Proteomes" id="UP001143328">
    <property type="component" value="Unassembled WGS sequence"/>
</dbReference>
<evidence type="ECO:0000313" key="2">
    <source>
        <dbReference type="Proteomes" id="UP001143328"/>
    </source>
</evidence>
<dbReference type="EMBL" id="BSFN01000008">
    <property type="protein sequence ID" value="GLK90040.1"/>
    <property type="molecule type" value="Genomic_DNA"/>
</dbReference>
<sequence>MSTNHERVALIANEAVDALQVSREHTRWLSALGKAIHTDLTAGQGFIAKDLASLVQYLADDHSNVLDSQARDFEAGLLQHDLRA</sequence>
<protein>
    <submittedName>
        <fullName evidence="1">Uncharacterized protein</fullName>
    </submittedName>
</protein>
<accession>A0A9W6NGP8</accession>
<gene>
    <name evidence="1" type="ORF">GCM10017655_31020</name>
</gene>
<evidence type="ECO:0000313" key="1">
    <source>
        <dbReference type="EMBL" id="GLK90040.1"/>
    </source>
</evidence>